<dbReference type="Gene3D" id="3.40.50.620">
    <property type="entry name" value="HUPs"/>
    <property type="match status" value="1"/>
</dbReference>
<protein>
    <submittedName>
        <fullName evidence="3">Gln-dependent amino transferase</fullName>
    </submittedName>
</protein>
<dbReference type="PANTHER" id="PTHR43284:SF1">
    <property type="entry name" value="ASPARAGINE SYNTHETASE"/>
    <property type="match status" value="1"/>
</dbReference>
<dbReference type="PATRIC" id="fig|662479.7.peg.442"/>
<sequence length="630" mass="69550">MTGFVGGELDGTDLELCAAELHREAWYESATLSTDGFGISILHHGAKDPNGCTIWEDEDGSRVGAIYGVVTNRDERGLDTKRLFERLLDDPHALLADLDGTFLIVAIDGDADRVVVASDKLGTRQCFYVDSGGDEPGDSAVPFAFGTEVGALTSLFDDPQVDERAVSDLLMIGHVWGEKTLVQGVNFLPSGSVLEYESGSGYEIESYWDHTFEQSADDSYLDDLTDAYRAVIADMADTVDGDIGLWLSGGLDSRSMAAELSHYHDITTYTYDSNPANGSNLELAARVSDVLGIENERVVLDSNRLVDALDESVQLTSGMVGLSTFVNLSAVFNIPDVPDIIIEGCGQGGMMGDGIGRAAVEMSDSPEAALYRAKHRIDVDEARTLLRTEFDPMTTYREEVLKSNQPDLYSTAMDCYYRNYFPRCDFASNPIAESQAGTRVPFSDTAFLRAVTRMPLSHRVGSIPFTNGKIPAGTAFPKVELMRRLDDRLSDIPYERTKVPPARPMWQHAAGFVLGTSIDRLRERVVGDVHTYGGRSMVGEWYRQNRALRERIDDLLDSACERPYFDADEVRRLQREQLTGEGEHMSAISGIITGELWVRKYIDREERQRKTEATDDAVSHPAEDATQTAD</sequence>
<dbReference type="GO" id="GO:0006529">
    <property type="term" value="P:asparagine biosynthetic process"/>
    <property type="evidence" value="ECO:0007669"/>
    <property type="project" value="InterPro"/>
</dbReference>
<dbReference type="Proteomes" id="UP000011550">
    <property type="component" value="Unassembled WGS sequence"/>
</dbReference>
<dbReference type="Pfam" id="PF00733">
    <property type="entry name" value="Asn_synthase"/>
    <property type="match status" value="1"/>
</dbReference>
<reference evidence="3 4" key="1">
    <citation type="journal article" date="2014" name="PLoS Genet.">
        <title>Phylogenetically driven sequencing of extremely halophilic archaea reveals strategies for static and dynamic osmo-response.</title>
        <authorList>
            <person name="Becker E.A."/>
            <person name="Seitzer P.M."/>
            <person name="Tritt A."/>
            <person name="Larsen D."/>
            <person name="Krusor M."/>
            <person name="Yao A.I."/>
            <person name="Wu D."/>
            <person name="Madern D."/>
            <person name="Eisen J.A."/>
            <person name="Darling A.E."/>
            <person name="Facciotti M.T."/>
        </authorList>
    </citation>
    <scope>NUCLEOTIDE SEQUENCE [LARGE SCALE GENOMIC DNA]</scope>
    <source>
        <strain evidence="3 4">ATCC BAA-1512</strain>
    </source>
</reference>
<comment type="caution">
    <text evidence="3">The sequence shown here is derived from an EMBL/GenBank/DDBJ whole genome shotgun (WGS) entry which is preliminary data.</text>
</comment>
<dbReference type="RefSeq" id="WP_008317810.1">
    <property type="nucleotide sequence ID" value="NZ_AOLN01000004.1"/>
</dbReference>
<feature type="compositionally biased region" description="Basic and acidic residues" evidence="1">
    <location>
        <begin position="608"/>
        <end position="623"/>
    </location>
</feature>
<feature type="region of interest" description="Disordered" evidence="1">
    <location>
        <begin position="608"/>
        <end position="630"/>
    </location>
</feature>
<keyword evidence="3" id="KW-0808">Transferase</keyword>
<dbReference type="AlphaFoldDB" id="M0IMS5"/>
<evidence type="ECO:0000313" key="4">
    <source>
        <dbReference type="Proteomes" id="UP000011550"/>
    </source>
</evidence>
<dbReference type="InterPro" id="IPR001962">
    <property type="entry name" value="Asn_synthase"/>
</dbReference>
<proteinExistence type="predicted"/>
<dbReference type="PANTHER" id="PTHR43284">
    <property type="entry name" value="ASPARAGINE SYNTHETASE (GLUTAMINE-HYDROLYZING)"/>
    <property type="match status" value="1"/>
</dbReference>
<dbReference type="GO" id="GO:0004066">
    <property type="term" value="F:asparagine synthase (glutamine-hydrolyzing) activity"/>
    <property type="evidence" value="ECO:0007669"/>
    <property type="project" value="InterPro"/>
</dbReference>
<organism evidence="3 4">
    <name type="scientific">Haloferax mucosum ATCC BAA-1512</name>
    <dbReference type="NCBI Taxonomy" id="662479"/>
    <lineage>
        <taxon>Archaea</taxon>
        <taxon>Methanobacteriati</taxon>
        <taxon>Methanobacteriota</taxon>
        <taxon>Stenosarchaea group</taxon>
        <taxon>Halobacteria</taxon>
        <taxon>Halobacteriales</taxon>
        <taxon>Haloferacaceae</taxon>
        <taxon>Haloferax</taxon>
    </lineage>
</organism>
<dbReference type="Gene3D" id="3.60.20.10">
    <property type="entry name" value="Glutamine Phosphoribosylpyrophosphate, subunit 1, domain 1"/>
    <property type="match status" value="1"/>
</dbReference>
<dbReference type="SUPFAM" id="SSF52402">
    <property type="entry name" value="Adenine nucleotide alpha hydrolases-like"/>
    <property type="match status" value="1"/>
</dbReference>
<dbReference type="STRING" id="662479.C440_02143"/>
<gene>
    <name evidence="3" type="ORF">C440_02143</name>
</gene>
<feature type="domain" description="Asparagine synthetase" evidence="2">
    <location>
        <begin position="240"/>
        <end position="319"/>
    </location>
</feature>
<dbReference type="EMBL" id="AOLN01000004">
    <property type="protein sequence ID" value="ELZ98010.1"/>
    <property type="molecule type" value="Genomic_DNA"/>
</dbReference>
<dbReference type="GO" id="GO:0016740">
    <property type="term" value="F:transferase activity"/>
    <property type="evidence" value="ECO:0007669"/>
    <property type="project" value="UniProtKB-KW"/>
</dbReference>
<keyword evidence="4" id="KW-1185">Reference proteome</keyword>
<evidence type="ECO:0000256" key="1">
    <source>
        <dbReference type="SAM" id="MobiDB-lite"/>
    </source>
</evidence>
<dbReference type="InterPro" id="IPR051786">
    <property type="entry name" value="ASN_synthetase/amidase"/>
</dbReference>
<dbReference type="OrthoDB" id="8692at2157"/>
<dbReference type="InterPro" id="IPR029055">
    <property type="entry name" value="Ntn_hydrolases_N"/>
</dbReference>
<evidence type="ECO:0000259" key="2">
    <source>
        <dbReference type="Pfam" id="PF00733"/>
    </source>
</evidence>
<evidence type="ECO:0000313" key="3">
    <source>
        <dbReference type="EMBL" id="ELZ98010.1"/>
    </source>
</evidence>
<name>M0IMS5_9EURY</name>
<dbReference type="SUPFAM" id="SSF56235">
    <property type="entry name" value="N-terminal nucleophile aminohydrolases (Ntn hydrolases)"/>
    <property type="match status" value="1"/>
</dbReference>
<dbReference type="InterPro" id="IPR014729">
    <property type="entry name" value="Rossmann-like_a/b/a_fold"/>
</dbReference>
<accession>M0IMS5</accession>